<name>A0A3G7TF77_9PSED</name>
<dbReference type="CDD" id="cd04301">
    <property type="entry name" value="NAT_SF"/>
    <property type="match status" value="1"/>
</dbReference>
<dbReference type="PANTHER" id="PTHR31143">
    <property type="match status" value="1"/>
</dbReference>
<proteinExistence type="predicted"/>
<dbReference type="GO" id="GO:0016747">
    <property type="term" value="F:acyltransferase activity, transferring groups other than amino-acyl groups"/>
    <property type="evidence" value="ECO:0007669"/>
    <property type="project" value="InterPro"/>
</dbReference>
<reference evidence="2 3" key="1">
    <citation type="submission" date="2018-03" db="EMBL/GenBank/DDBJ databases">
        <title>Diversity of phytobeneficial traits revealed by whole-genome analysis of worldwide-isolated phenazine-producing Pseudomonas spp.</title>
        <authorList>
            <person name="Biessy A."/>
            <person name="Novinscak A."/>
            <person name="Blom J."/>
            <person name="Leger G."/>
            <person name="Thomashow L.S."/>
            <person name="Cazorla F.M."/>
            <person name="Josic D."/>
            <person name="Filion M."/>
        </authorList>
    </citation>
    <scope>NUCLEOTIDE SEQUENCE [LARGE SCALE GENOMIC DNA]</scope>
    <source>
        <strain evidence="2 3">B25</strain>
    </source>
</reference>
<dbReference type="Proteomes" id="UP000268048">
    <property type="component" value="Chromosome"/>
</dbReference>
<sequence>MKKLSSSNYEIVRQLFAEDYPNLPFVHGLIEGVLPGEIFVDNTSNPASCILVSAASYVFTSGISTSQEMRSCLDLLKDKAEIKLVLPELGPHEAKTLGLVPTARRQYSYSNARPIELKNTSGYEIRSIASESFFKECIWFDLMDTIFGGAENFLQRGFGCVFWDADSGIIASEAYGIPSKQYVEIGTVTHPAYRGKGLSTMLCNHLIRHISELGLRPIWSCDESNAASWSVAERQGMDGKLNYNFYNRTMD</sequence>
<gene>
    <name evidence="2" type="ORF">C4K04_0019</name>
</gene>
<accession>A0A3G7TF77</accession>
<evidence type="ECO:0000259" key="1">
    <source>
        <dbReference type="PROSITE" id="PS51186"/>
    </source>
</evidence>
<dbReference type="RefSeq" id="WP_124318524.1">
    <property type="nucleotide sequence ID" value="NZ_CP027753.1"/>
</dbReference>
<organism evidence="2 3">
    <name type="scientific">Pseudomonas chlororaphis</name>
    <dbReference type="NCBI Taxonomy" id="587753"/>
    <lineage>
        <taxon>Bacteria</taxon>
        <taxon>Pseudomonadati</taxon>
        <taxon>Pseudomonadota</taxon>
        <taxon>Gammaproteobacteria</taxon>
        <taxon>Pseudomonadales</taxon>
        <taxon>Pseudomonadaceae</taxon>
        <taxon>Pseudomonas</taxon>
    </lineage>
</organism>
<dbReference type="EMBL" id="CP027753">
    <property type="protein sequence ID" value="AZE45730.1"/>
    <property type="molecule type" value="Genomic_DNA"/>
</dbReference>
<dbReference type="SUPFAM" id="SSF55729">
    <property type="entry name" value="Acyl-CoA N-acyltransferases (Nat)"/>
    <property type="match status" value="1"/>
</dbReference>
<feature type="domain" description="N-acetyltransferase" evidence="1">
    <location>
        <begin position="110"/>
        <end position="251"/>
    </location>
</feature>
<dbReference type="PROSITE" id="PS51186">
    <property type="entry name" value="GNAT"/>
    <property type="match status" value="1"/>
</dbReference>
<protein>
    <recommendedName>
        <fullName evidence="1">N-acetyltransferase domain-containing protein</fullName>
    </recommendedName>
</protein>
<dbReference type="AlphaFoldDB" id="A0A3G7TF77"/>
<dbReference type="InterPro" id="IPR016181">
    <property type="entry name" value="Acyl_CoA_acyltransferase"/>
</dbReference>
<dbReference type="Pfam" id="PF12746">
    <property type="entry name" value="GNAT_acetyltran"/>
    <property type="match status" value="1"/>
</dbReference>
<dbReference type="PANTHER" id="PTHR31143:SF2">
    <property type="entry name" value="FR47-LIKE DOMAIN-CONTAINING PROTEIN-RELATED"/>
    <property type="match status" value="1"/>
</dbReference>
<evidence type="ECO:0000313" key="2">
    <source>
        <dbReference type="EMBL" id="AZE45730.1"/>
    </source>
</evidence>
<dbReference type="InterPro" id="IPR027365">
    <property type="entry name" value="GNAT_acetyltra_YdfB-like"/>
</dbReference>
<dbReference type="InterPro" id="IPR000182">
    <property type="entry name" value="GNAT_dom"/>
</dbReference>
<dbReference type="Gene3D" id="3.40.630.30">
    <property type="match status" value="1"/>
</dbReference>
<evidence type="ECO:0000313" key="3">
    <source>
        <dbReference type="Proteomes" id="UP000268048"/>
    </source>
</evidence>